<feature type="binding site" evidence="8">
    <location>
        <position position="91"/>
    </location>
    <ligand>
        <name>substrate</name>
    </ligand>
</feature>
<dbReference type="CDD" id="cd00466">
    <property type="entry name" value="DHQase_II"/>
    <property type="match status" value="1"/>
</dbReference>
<proteinExistence type="inferred from homology"/>
<dbReference type="NCBIfam" id="NF003807">
    <property type="entry name" value="PRK05395.1-4"/>
    <property type="match status" value="1"/>
</dbReference>
<dbReference type="GO" id="GO:0003855">
    <property type="term" value="F:3-dehydroquinate dehydratase activity"/>
    <property type="evidence" value="ECO:0007669"/>
    <property type="project" value="UniProtKB-EC"/>
</dbReference>
<feature type="active site" description="Proton acceptor" evidence="8">
    <location>
        <position position="25"/>
    </location>
</feature>
<evidence type="ECO:0000256" key="3">
    <source>
        <dbReference type="ARBA" id="ARBA00011037"/>
    </source>
</evidence>
<dbReference type="PANTHER" id="PTHR21272:SF3">
    <property type="entry name" value="CATABOLIC 3-DEHYDROQUINASE"/>
    <property type="match status" value="1"/>
</dbReference>
<dbReference type="RefSeq" id="WP_319806267.1">
    <property type="nucleotide sequence ID" value="NZ_CP107052.1"/>
</dbReference>
<comment type="function">
    <text evidence="8">Catalyzes a trans-dehydration via an enolate intermediate.</text>
</comment>
<dbReference type="InterPro" id="IPR036441">
    <property type="entry name" value="DHquinase_II_sf"/>
</dbReference>
<sequence length="159" mass="17743">MTRLKIAVFNGPNLNLLGTRQPEVYGCATVDDVEQLCLQTAEELSDEDSDEDDVVQIDFRQTNNEGELVSWIQECRGQMNGIILNPAAFGHTSIALLDALLAVDLPTVEVHITNIHQREAFRHQLYTAQAAIGVICGFGVRGYQMAIRALYDMFQDEDE</sequence>
<organism evidence="9 10">
    <name type="scientific">Candidatus Kirkpatrickella diaphorinae</name>
    <dbReference type="NCBI Taxonomy" id="2984322"/>
    <lineage>
        <taxon>Bacteria</taxon>
        <taxon>Pseudomonadati</taxon>
        <taxon>Pseudomonadota</taxon>
        <taxon>Alphaproteobacteria</taxon>
        <taxon>Acetobacterales</taxon>
        <taxon>Acetobacteraceae</taxon>
        <taxon>Candidatus Kirkpatrickella</taxon>
    </lineage>
</organism>
<dbReference type="Pfam" id="PF01220">
    <property type="entry name" value="DHquinase_II"/>
    <property type="match status" value="1"/>
</dbReference>
<comment type="subunit">
    <text evidence="4 8">Homododecamer.</text>
</comment>
<evidence type="ECO:0000313" key="9">
    <source>
        <dbReference type="EMBL" id="UYH50680.1"/>
    </source>
</evidence>
<accession>A0ABY6GIK2</accession>
<comment type="catalytic activity">
    <reaction evidence="1 8">
        <text>3-dehydroquinate = 3-dehydroshikimate + H2O</text>
        <dbReference type="Rhea" id="RHEA:21096"/>
        <dbReference type="ChEBI" id="CHEBI:15377"/>
        <dbReference type="ChEBI" id="CHEBI:16630"/>
        <dbReference type="ChEBI" id="CHEBI:32364"/>
        <dbReference type="EC" id="4.2.1.10"/>
    </reaction>
</comment>
<dbReference type="PIRSF" id="PIRSF001399">
    <property type="entry name" value="DHquinase_II"/>
    <property type="match status" value="1"/>
</dbReference>
<evidence type="ECO:0000313" key="10">
    <source>
        <dbReference type="Proteomes" id="UP001163831"/>
    </source>
</evidence>
<keyword evidence="10" id="KW-1185">Reference proteome</keyword>
<dbReference type="EC" id="4.2.1.10" evidence="5 8"/>
<dbReference type="PANTHER" id="PTHR21272">
    <property type="entry name" value="CATABOLIC 3-DEHYDROQUINASE"/>
    <property type="match status" value="1"/>
</dbReference>
<keyword evidence="7 8" id="KW-0456">Lyase</keyword>
<dbReference type="InterPro" id="IPR001874">
    <property type="entry name" value="DHquinase_II"/>
</dbReference>
<dbReference type="Gene3D" id="3.40.50.9100">
    <property type="entry name" value="Dehydroquinase, class II"/>
    <property type="match status" value="1"/>
</dbReference>
<feature type="site" description="Transition state stabilizer" evidence="8">
    <location>
        <position position="20"/>
    </location>
</feature>
<dbReference type="NCBIfam" id="NF003806">
    <property type="entry name" value="PRK05395.1-3"/>
    <property type="match status" value="1"/>
</dbReference>
<reference evidence="9" key="1">
    <citation type="submission" date="2022-10" db="EMBL/GenBank/DDBJ databases">
        <title>Candidatus Kirkpatrella diaphorinas gen. nov., sp. nov., an uncultured endosymbiont identified in a population of Diaphorina citri from Hawaii.</title>
        <authorList>
            <person name="Henry E.M."/>
            <person name="Carlson C.R."/>
            <person name="Kuo Y.-W."/>
        </authorList>
    </citation>
    <scope>NUCLEOTIDE SEQUENCE</scope>
    <source>
        <strain evidence="9">CADCRV1</strain>
    </source>
</reference>
<feature type="binding site" evidence="8">
    <location>
        <position position="98"/>
    </location>
    <ligand>
        <name>substrate</name>
    </ligand>
</feature>
<protein>
    <recommendedName>
        <fullName evidence="5 8">3-dehydroquinate dehydratase</fullName>
        <shortName evidence="8">3-dehydroquinase</shortName>
        <ecNumber evidence="5 8">4.2.1.10</ecNumber>
    </recommendedName>
    <alternativeName>
        <fullName evidence="8">Type II DHQase</fullName>
    </alternativeName>
</protein>
<comment type="similarity">
    <text evidence="3 8">Belongs to the type-II 3-dehydroquinase family.</text>
</comment>
<feature type="active site" description="Proton donor" evidence="8">
    <location>
        <position position="111"/>
    </location>
</feature>
<evidence type="ECO:0000256" key="5">
    <source>
        <dbReference type="ARBA" id="ARBA00012060"/>
    </source>
</evidence>
<evidence type="ECO:0000256" key="4">
    <source>
        <dbReference type="ARBA" id="ARBA00011193"/>
    </source>
</evidence>
<dbReference type="SUPFAM" id="SSF52304">
    <property type="entry name" value="Type II 3-dehydroquinate dehydratase"/>
    <property type="match status" value="1"/>
</dbReference>
<dbReference type="Proteomes" id="UP001163831">
    <property type="component" value="Chromosome"/>
</dbReference>
<keyword evidence="8" id="KW-0028">Amino-acid biosynthesis</keyword>
<dbReference type="EMBL" id="CP107052">
    <property type="protein sequence ID" value="UYH50680.1"/>
    <property type="molecule type" value="Genomic_DNA"/>
</dbReference>
<name>A0ABY6GIK2_9PROT</name>
<evidence type="ECO:0000256" key="8">
    <source>
        <dbReference type="HAMAP-Rule" id="MF_00169"/>
    </source>
</evidence>
<evidence type="ECO:0000256" key="6">
    <source>
        <dbReference type="ARBA" id="ARBA00023141"/>
    </source>
</evidence>
<feature type="binding site" evidence="8">
    <location>
        <position position="122"/>
    </location>
    <ligand>
        <name>substrate</name>
    </ligand>
</feature>
<dbReference type="NCBIfam" id="NF003805">
    <property type="entry name" value="PRK05395.1-2"/>
    <property type="match status" value="1"/>
</dbReference>
<dbReference type="HAMAP" id="MF_00169">
    <property type="entry name" value="AroQ"/>
    <property type="match status" value="1"/>
</dbReference>
<keyword evidence="6 8" id="KW-0057">Aromatic amino acid biosynthesis</keyword>
<feature type="binding site" evidence="8">
    <location>
        <position position="85"/>
    </location>
    <ligand>
        <name>substrate</name>
    </ligand>
</feature>
<feature type="binding site" evidence="8">
    <location>
        <begin position="112"/>
        <end position="113"/>
    </location>
    <ligand>
        <name>substrate</name>
    </ligand>
</feature>
<evidence type="ECO:0000256" key="7">
    <source>
        <dbReference type="ARBA" id="ARBA00023239"/>
    </source>
</evidence>
<gene>
    <name evidence="8 9" type="primary">aroQ</name>
    <name evidence="9" type="ORF">N5W20_06040</name>
</gene>
<evidence type="ECO:0000256" key="2">
    <source>
        <dbReference type="ARBA" id="ARBA00004902"/>
    </source>
</evidence>
<comment type="pathway">
    <text evidence="2 8">Metabolic intermediate biosynthesis; chorismate biosynthesis; chorismate from D-erythrose 4-phosphate and phosphoenolpyruvate: step 3/7.</text>
</comment>
<evidence type="ECO:0000256" key="1">
    <source>
        <dbReference type="ARBA" id="ARBA00001864"/>
    </source>
</evidence>
<dbReference type="NCBIfam" id="TIGR01088">
    <property type="entry name" value="aroQ"/>
    <property type="match status" value="1"/>
</dbReference>